<protein>
    <submittedName>
        <fullName evidence="2">Uncharacterized protein</fullName>
    </submittedName>
</protein>
<comment type="caution">
    <text evidence="2">The sequence shown here is derived from an EMBL/GenBank/DDBJ whole genome shotgun (WGS) entry which is preliminary data.</text>
</comment>
<gene>
    <name evidence="2" type="ORF">CVLEPA_LOCUS6793</name>
</gene>
<evidence type="ECO:0000313" key="3">
    <source>
        <dbReference type="Proteomes" id="UP001642483"/>
    </source>
</evidence>
<name>A0ABP0FCK6_CLALP</name>
<keyword evidence="1" id="KW-0732">Signal</keyword>
<proteinExistence type="predicted"/>
<evidence type="ECO:0000313" key="2">
    <source>
        <dbReference type="EMBL" id="CAK8677409.1"/>
    </source>
</evidence>
<organism evidence="2 3">
    <name type="scientific">Clavelina lepadiformis</name>
    <name type="common">Light-bulb sea squirt</name>
    <name type="synonym">Ascidia lepadiformis</name>
    <dbReference type="NCBI Taxonomy" id="159417"/>
    <lineage>
        <taxon>Eukaryota</taxon>
        <taxon>Metazoa</taxon>
        <taxon>Chordata</taxon>
        <taxon>Tunicata</taxon>
        <taxon>Ascidiacea</taxon>
        <taxon>Aplousobranchia</taxon>
        <taxon>Clavelinidae</taxon>
        <taxon>Clavelina</taxon>
    </lineage>
</organism>
<dbReference type="Proteomes" id="UP001642483">
    <property type="component" value="Unassembled WGS sequence"/>
</dbReference>
<keyword evidence="3" id="KW-1185">Reference proteome</keyword>
<dbReference type="EMBL" id="CAWYQH010000046">
    <property type="protein sequence ID" value="CAK8677409.1"/>
    <property type="molecule type" value="Genomic_DNA"/>
</dbReference>
<reference evidence="2 3" key="1">
    <citation type="submission" date="2024-02" db="EMBL/GenBank/DDBJ databases">
        <authorList>
            <person name="Daric V."/>
            <person name="Darras S."/>
        </authorList>
    </citation>
    <scope>NUCLEOTIDE SEQUENCE [LARGE SCALE GENOMIC DNA]</scope>
</reference>
<accession>A0ABP0FCK6</accession>
<evidence type="ECO:0000256" key="1">
    <source>
        <dbReference type="SAM" id="SignalP"/>
    </source>
</evidence>
<feature type="signal peptide" evidence="1">
    <location>
        <begin position="1"/>
        <end position="19"/>
    </location>
</feature>
<sequence>MNVFLSFSVIVWNILSVLSVSTLVTTPSSSTCLTTGITNLLVEIKFEKQTTTQCTWIYGGTLETFQFYISGLGGGCQADGTGGGDTITCAEETIDGIDHITTNLTIGGPLAAGTLTLALDCISTTATDIITPSASRSIASCSVDNDTYSEVTGTCASTCEYNDNANLSCVAGYEGSNLATTCGGDCTFADNVTCSVTTSTATSTADTTLQVRQVIPFKSVS</sequence>
<feature type="chain" id="PRO_5045750388" evidence="1">
    <location>
        <begin position="20"/>
        <end position="221"/>
    </location>
</feature>